<dbReference type="GeneID" id="20526756"/>
<feature type="region of interest" description="Disordered" evidence="1">
    <location>
        <begin position="776"/>
        <end position="823"/>
    </location>
</feature>
<feature type="compositionally biased region" description="Acidic residues" evidence="1">
    <location>
        <begin position="727"/>
        <end position="736"/>
    </location>
</feature>
<feature type="region of interest" description="Disordered" evidence="1">
    <location>
        <begin position="697"/>
        <end position="736"/>
    </location>
</feature>
<name>A0A058ZCC1_FONAL</name>
<dbReference type="Proteomes" id="UP000030693">
    <property type="component" value="Unassembled WGS sequence"/>
</dbReference>
<dbReference type="EMBL" id="KB932203">
    <property type="protein sequence ID" value="KCV71082.1"/>
    <property type="molecule type" value="Genomic_DNA"/>
</dbReference>
<protein>
    <submittedName>
        <fullName evidence="2">Uncharacterized protein</fullName>
    </submittedName>
</protein>
<evidence type="ECO:0000313" key="3">
    <source>
        <dbReference type="Proteomes" id="UP000030693"/>
    </source>
</evidence>
<feature type="compositionally biased region" description="Pro residues" evidence="1">
    <location>
        <begin position="981"/>
        <end position="990"/>
    </location>
</feature>
<feature type="region of interest" description="Disordered" evidence="1">
    <location>
        <begin position="1042"/>
        <end position="1067"/>
    </location>
</feature>
<organism evidence="2">
    <name type="scientific">Fonticula alba</name>
    <name type="common">Slime mold</name>
    <dbReference type="NCBI Taxonomy" id="691883"/>
    <lineage>
        <taxon>Eukaryota</taxon>
        <taxon>Rotosphaerida</taxon>
        <taxon>Fonticulaceae</taxon>
        <taxon>Fonticula</taxon>
    </lineage>
</organism>
<feature type="region of interest" description="Disordered" evidence="1">
    <location>
        <begin position="1"/>
        <end position="20"/>
    </location>
</feature>
<reference evidence="2" key="1">
    <citation type="submission" date="2013-04" db="EMBL/GenBank/DDBJ databases">
        <title>The Genome Sequence of Fonticula alba ATCC 38817.</title>
        <authorList>
            <consortium name="The Broad Institute Genomics Platform"/>
            <person name="Russ C."/>
            <person name="Cuomo C."/>
            <person name="Burger G."/>
            <person name="Gray M.W."/>
            <person name="Holland P.W.H."/>
            <person name="King N."/>
            <person name="Lang F.B.F."/>
            <person name="Roger A.J."/>
            <person name="Ruiz-Trillo I."/>
            <person name="Brown M."/>
            <person name="Walker B."/>
            <person name="Young S."/>
            <person name="Zeng Q."/>
            <person name="Gargeya S."/>
            <person name="Fitzgerald M."/>
            <person name="Haas B."/>
            <person name="Abouelleil A."/>
            <person name="Allen A.W."/>
            <person name="Alvarado L."/>
            <person name="Arachchi H.M."/>
            <person name="Berlin A.M."/>
            <person name="Chapman S.B."/>
            <person name="Gainer-Dewar J."/>
            <person name="Goldberg J."/>
            <person name="Griggs A."/>
            <person name="Gujja S."/>
            <person name="Hansen M."/>
            <person name="Howarth C."/>
            <person name="Imamovic A."/>
            <person name="Ireland A."/>
            <person name="Larimer J."/>
            <person name="McCowan C."/>
            <person name="Murphy C."/>
            <person name="Pearson M."/>
            <person name="Poon T.W."/>
            <person name="Priest M."/>
            <person name="Roberts A."/>
            <person name="Saif S."/>
            <person name="Shea T."/>
            <person name="Sisk P."/>
            <person name="Sykes S."/>
            <person name="Wortman J."/>
            <person name="Nusbaum C."/>
            <person name="Birren B."/>
        </authorList>
    </citation>
    <scope>NUCLEOTIDE SEQUENCE [LARGE SCALE GENOMIC DNA]</scope>
    <source>
        <strain evidence="2">ATCC 38817</strain>
    </source>
</reference>
<sequence length="1311" mass="132126">MSASHSPLTPPSEGGSLDTLDSSLAGASAKGALFSRHLAALAECESAARALTPDADLQEWLTTARAAALAAATDARGALTSSPQAGGPSSELLALRASLFEPLAARLLRLLYGLEAGTEPDGPRVALIPLAAESPGEGDILRFLAICPYRTLRLCSNLLASFSLGGSGPGPAAMRFAHGLVRVLRGAVFPGPGALVALLEEMARPDAAEFTAFHVDGVTADPAPVPLAQLTAGFQAVATIPDRLLRLFPAGVDDFFWPDHFYQYLSSEIARASVAGALATAPAHYLAGFLLAGLLQRGAALPGGDAMPEILPTGLSPAEQHAIRRLFQHGPPSTFRGNPCLGAAVAGAAVALLSPGPGPHASGGCLWRGMAAHPSARTPGSPHHQWLRACLELAGAMLTGAGDFWPVAGQPAGSLVWLLTGQAPEAAPLAAPPAAAAATAAGPALLAAYLAVLDRLDIRQALLGKGPHLAAPFSGLRPAVAFLGENLLPASTKDWTLIGILPALGFAAAVGLAARGTADLLRTELAYLMPAWARLCRAGEPAQTLVLGCAMLLMLAFATGPPGKCPANARTLGGLASGRPALLDHSQVIDALSPCVDALSVGAASLSDSMRCFGLACVEEVVRFLANAGDAGVELSVDFELPNGDPFVRVARLLAGLRPATLDTVPAFGQGLCRELLLVSGPAHGVAPCEGLAALRRTAHQPPPSPGPAPGLATAEAAGGPTGQPDPDPDPEEDDVFASYAAPAGARAAPPTGQRILHLAQCSDVLATLAAFSQTSGAGAAAARRGPVLERVRPGDDDDPAGPGDLGTGGGPAEGEDPWQDPGYVAGRARAALEAVARIAGSFPPGGGPGFQATTARGLARQVALLSDSYGTGALLAAEAVRNRPAGARAPSSAEVALLADALFEGLQARALVALVVAWPTAAGADGLLWDVALAGGPSHAGAPVRIGHEARVRALNATLQAVALLAGSADSPPGMGLPGAGPPPGPGPALPKGTVWRSSRLDGPRSGPLAAGRTRRRHFAALGPRLLRPLLLLFSSTGPLAGGDPAPMPGPDGRPSGPRREVLGDTPDPLARALRIVGEDAGRAPGPAASTPLTMLGAGVGAGPPWLHSPMVAAAALTLAAALTHAWAAEELADASSGAFALLELAQHSVLPALDAPAGGPAADRLRPWADQLRAALLDCLQAAGHCIAQGARAAGPGSLLPDVEALAGSLRDDALAGLGLGRFLLDAGAALTGQPAVPGAGLITATVRQTHAEERRIAGVEALRDWCIRLADSPDHSNSQRSAAAAAALALDAAWKALCGLELEDYHHQ</sequence>
<gene>
    <name evidence="2" type="ORF">H696_02031</name>
</gene>
<feature type="compositionally biased region" description="Low complexity" evidence="1">
    <location>
        <begin position="777"/>
        <end position="786"/>
    </location>
</feature>
<evidence type="ECO:0000313" key="2">
    <source>
        <dbReference type="EMBL" id="KCV71082.1"/>
    </source>
</evidence>
<feature type="compositionally biased region" description="Gly residues" evidence="1">
    <location>
        <begin position="804"/>
        <end position="813"/>
    </location>
</feature>
<feature type="region of interest" description="Disordered" evidence="1">
    <location>
        <begin position="974"/>
        <end position="1012"/>
    </location>
</feature>
<evidence type="ECO:0000256" key="1">
    <source>
        <dbReference type="SAM" id="MobiDB-lite"/>
    </source>
</evidence>
<dbReference type="RefSeq" id="XP_009494205.1">
    <property type="nucleotide sequence ID" value="XM_009495930.1"/>
</dbReference>
<keyword evidence="3" id="KW-1185">Reference proteome</keyword>
<accession>A0A058ZCC1</accession>
<proteinExistence type="predicted"/>